<dbReference type="Proteomes" id="UP000011593">
    <property type="component" value="Unassembled WGS sequence"/>
</dbReference>
<evidence type="ECO:0000313" key="7">
    <source>
        <dbReference type="EMBL" id="AGB33472.1"/>
    </source>
</evidence>
<evidence type="ECO:0000256" key="1">
    <source>
        <dbReference type="ARBA" id="ARBA00004141"/>
    </source>
</evidence>
<name>L0JS60_NATP1</name>
<feature type="transmembrane region" description="Helical" evidence="5">
    <location>
        <begin position="79"/>
        <end position="106"/>
    </location>
</feature>
<evidence type="ECO:0000313" key="8">
    <source>
        <dbReference type="EMBL" id="ELY71161.1"/>
    </source>
</evidence>
<proteinExistence type="predicted"/>
<protein>
    <submittedName>
        <fullName evidence="7">Yip1 domain protein</fullName>
    </submittedName>
</protein>
<dbReference type="PATRIC" id="fig|797303.5.peg.3579"/>
<feature type="domain" description="Yip1" evidence="6">
    <location>
        <begin position="8"/>
        <end position="218"/>
    </location>
</feature>
<dbReference type="GO" id="GO:0016020">
    <property type="term" value="C:membrane"/>
    <property type="evidence" value="ECO:0007669"/>
    <property type="project" value="UniProtKB-SubCell"/>
</dbReference>
<evidence type="ECO:0000256" key="2">
    <source>
        <dbReference type="ARBA" id="ARBA00022692"/>
    </source>
</evidence>
<organism evidence="7 9">
    <name type="scientific">Natrinema pellirubrum (strain DSM 15624 / CIP 106293 / JCM 10476 / NCIMB 786 / 157)</name>
    <dbReference type="NCBI Taxonomy" id="797303"/>
    <lineage>
        <taxon>Archaea</taxon>
        <taxon>Methanobacteriati</taxon>
        <taxon>Methanobacteriota</taxon>
        <taxon>Stenosarchaea group</taxon>
        <taxon>Halobacteria</taxon>
        <taxon>Halobacteriales</taxon>
        <taxon>Natrialbaceae</taxon>
        <taxon>Natrinema</taxon>
    </lineage>
</organism>
<dbReference type="RefSeq" id="WP_006182939.1">
    <property type="nucleotide sequence ID" value="NC_019962.1"/>
</dbReference>
<keyword evidence="10" id="KW-1185">Reference proteome</keyword>
<dbReference type="HOGENOM" id="CLU_111437_0_0_2"/>
<keyword evidence="2 5" id="KW-0812">Transmembrane</keyword>
<reference evidence="9" key="1">
    <citation type="submission" date="2012-02" db="EMBL/GenBank/DDBJ databases">
        <title>Complete sequence of chromosome of Natrinema pellirubrum DSM 15624.</title>
        <authorList>
            <person name="Lucas S."/>
            <person name="Han J."/>
            <person name="Lapidus A."/>
            <person name="Cheng J.-F."/>
            <person name="Goodwin L."/>
            <person name="Pitluck S."/>
            <person name="Peters L."/>
            <person name="Teshima H."/>
            <person name="Detter J.C."/>
            <person name="Han C."/>
            <person name="Tapia R."/>
            <person name="Land M."/>
            <person name="Hauser L."/>
            <person name="Kyrpides N."/>
            <person name="Ivanova N."/>
            <person name="Pagani I."/>
            <person name="Sproer C."/>
            <person name="Anderson I."/>
            <person name="Woyke T."/>
        </authorList>
    </citation>
    <scope>NUCLEOTIDE SEQUENCE [LARGE SCALE GENOMIC DNA]</scope>
    <source>
        <strain evidence="9">DSM 15624 / JCM 10476 / NCIMB 786</strain>
    </source>
</reference>
<reference evidence="8 10" key="3">
    <citation type="journal article" date="2014" name="PLoS Genet.">
        <title>Phylogenetically driven sequencing of extremely halophilic archaea reveals strategies for static and dynamic osmo-response.</title>
        <authorList>
            <person name="Becker E.A."/>
            <person name="Seitzer P.M."/>
            <person name="Tritt A."/>
            <person name="Larsen D."/>
            <person name="Krusor M."/>
            <person name="Yao A.I."/>
            <person name="Wu D."/>
            <person name="Madern D."/>
            <person name="Eisen J.A."/>
            <person name="Darling A.E."/>
            <person name="Facciotti M.T."/>
        </authorList>
    </citation>
    <scope>NUCLEOTIDE SEQUENCE [LARGE SCALE GENOMIC DNA]</scope>
    <source>
        <strain evidence="8 10">DSM 15624</strain>
    </source>
</reference>
<dbReference type="Proteomes" id="UP000010843">
    <property type="component" value="Chromosome"/>
</dbReference>
<evidence type="ECO:0000259" key="6">
    <source>
        <dbReference type="Pfam" id="PF04893"/>
    </source>
</evidence>
<dbReference type="AlphaFoldDB" id="L0JS60"/>
<dbReference type="OrthoDB" id="186086at2157"/>
<keyword evidence="4 5" id="KW-0472">Membrane</keyword>
<dbReference type="EMBL" id="CP003372">
    <property type="protein sequence ID" value="AGB33472.1"/>
    <property type="molecule type" value="Genomic_DNA"/>
</dbReference>
<evidence type="ECO:0000313" key="9">
    <source>
        <dbReference type="Proteomes" id="UP000010843"/>
    </source>
</evidence>
<feature type="transmembrane region" description="Helical" evidence="5">
    <location>
        <begin position="172"/>
        <end position="192"/>
    </location>
</feature>
<dbReference type="KEGG" id="npe:Natpe_3709"/>
<dbReference type="eggNOG" id="arCOG02054">
    <property type="taxonomic scope" value="Archaea"/>
</dbReference>
<evidence type="ECO:0000313" key="10">
    <source>
        <dbReference type="Proteomes" id="UP000011593"/>
    </source>
</evidence>
<comment type="subcellular location">
    <subcellularLocation>
        <location evidence="1">Membrane</location>
        <topology evidence="1">Multi-pass membrane protein</topology>
    </subcellularLocation>
</comment>
<evidence type="ECO:0000256" key="3">
    <source>
        <dbReference type="ARBA" id="ARBA00022989"/>
    </source>
</evidence>
<dbReference type="InterPro" id="IPR006977">
    <property type="entry name" value="Yip1_dom"/>
</dbReference>
<accession>L0JS60</accession>
<gene>
    <name evidence="7" type="ordered locus">Natpe_3709</name>
    <name evidence="8" type="ORF">C488_17993</name>
</gene>
<keyword evidence="3 5" id="KW-1133">Transmembrane helix</keyword>
<evidence type="ECO:0000256" key="4">
    <source>
        <dbReference type="ARBA" id="ARBA00023136"/>
    </source>
</evidence>
<reference evidence="7" key="2">
    <citation type="submission" date="2012-02" db="EMBL/GenBank/DDBJ databases">
        <title>Complete sequence of chromosome of Natrinema pellirubrum DSM 15624.</title>
        <authorList>
            <consortium name="US DOE Joint Genome Institute"/>
            <person name="Lucas S."/>
            <person name="Han J."/>
            <person name="Lapidus A."/>
            <person name="Cheng J.-F."/>
            <person name="Goodwin L."/>
            <person name="Pitluck S."/>
            <person name="Peters L."/>
            <person name="Teshima H."/>
            <person name="Detter J.C."/>
            <person name="Han C."/>
            <person name="Tapia R."/>
            <person name="Land M."/>
            <person name="Hauser L."/>
            <person name="Kyrpides N."/>
            <person name="Ivanova N."/>
            <person name="Pagani I."/>
            <person name="Sproer C."/>
            <person name="Anderson I."/>
            <person name="Woyke T."/>
        </authorList>
    </citation>
    <scope>NUCLEOTIDE SEQUENCE</scope>
    <source>
        <strain evidence="7">DSM 15624</strain>
    </source>
</reference>
<sequence>MTGRLRRLLLEPAGFFAAESPSLSRSGGVLLAVGMVSLGIVPPVVSLLRSPVIPDDVVLDAFPSLRYVTTGWEVSVPGIVGLLVAALLAMPVLACLLFAALFYLLSWPVASERGFGRTAGLVAWGFVPQLFANVPAVAVLLVAFPSTPTEVWALGMTVPARIYAIPPAFDPLFASVTAVGVICPLWSGYLWAHAVAAARGLSLRQGIAVIAVPTILVLGPI</sequence>
<feature type="transmembrane region" description="Helical" evidence="5">
    <location>
        <begin position="29"/>
        <end position="48"/>
    </location>
</feature>
<feature type="transmembrane region" description="Helical" evidence="5">
    <location>
        <begin position="118"/>
        <end position="144"/>
    </location>
</feature>
<dbReference type="Pfam" id="PF04893">
    <property type="entry name" value="Yip1"/>
    <property type="match status" value="1"/>
</dbReference>
<dbReference type="EMBL" id="AOIE01000105">
    <property type="protein sequence ID" value="ELY71161.1"/>
    <property type="molecule type" value="Genomic_DNA"/>
</dbReference>
<dbReference type="GeneID" id="14333162"/>
<evidence type="ECO:0000256" key="5">
    <source>
        <dbReference type="SAM" id="Phobius"/>
    </source>
</evidence>